<evidence type="ECO:0000256" key="1">
    <source>
        <dbReference type="ARBA" id="ARBA00004141"/>
    </source>
</evidence>
<keyword evidence="10" id="KW-1185">Reference proteome</keyword>
<evidence type="ECO:0000256" key="5">
    <source>
        <dbReference type="ARBA" id="ARBA00023136"/>
    </source>
</evidence>
<proteinExistence type="inferred from homology"/>
<feature type="compositionally biased region" description="Polar residues" evidence="7">
    <location>
        <begin position="202"/>
        <end position="216"/>
    </location>
</feature>
<dbReference type="AlphaFoldDB" id="A0A2I4B3N8"/>
<keyword evidence="3 6" id="KW-0812">Transmembrane</keyword>
<reference evidence="11" key="1">
    <citation type="submission" date="2025-08" db="UniProtKB">
        <authorList>
            <consortium name="RefSeq"/>
        </authorList>
    </citation>
    <scope>IDENTIFICATION</scope>
</reference>
<dbReference type="GO" id="GO:0030672">
    <property type="term" value="C:synaptic vesicle membrane"/>
    <property type="evidence" value="ECO:0007669"/>
    <property type="project" value="TreeGrafter"/>
</dbReference>
<feature type="transmembrane region" description="Helical" evidence="8">
    <location>
        <begin position="70"/>
        <end position="92"/>
    </location>
</feature>
<evidence type="ECO:0000256" key="4">
    <source>
        <dbReference type="ARBA" id="ARBA00022989"/>
    </source>
</evidence>
<name>A0A2I4B3N8_AUSLI</name>
<protein>
    <submittedName>
        <fullName evidence="11">Synaptogyrin-3</fullName>
    </submittedName>
</protein>
<dbReference type="InParanoid" id="A0A2I4B3N8"/>
<dbReference type="RefSeq" id="XP_013862365.1">
    <property type="nucleotide sequence ID" value="XM_014006911.1"/>
</dbReference>
<dbReference type="PROSITE" id="PS51225">
    <property type="entry name" value="MARVEL"/>
    <property type="match status" value="1"/>
</dbReference>
<comment type="subcellular location">
    <subcellularLocation>
        <location evidence="1">Membrane</location>
        <topology evidence="1">Multi-pass membrane protein</topology>
    </subcellularLocation>
</comment>
<evidence type="ECO:0000256" key="2">
    <source>
        <dbReference type="ARBA" id="ARBA00010252"/>
    </source>
</evidence>
<dbReference type="Pfam" id="PF01284">
    <property type="entry name" value="MARVEL"/>
    <property type="match status" value="1"/>
</dbReference>
<evidence type="ECO:0000256" key="6">
    <source>
        <dbReference type="PROSITE-ProRule" id="PRU00581"/>
    </source>
</evidence>
<accession>A0A2I4B3N8</accession>
<dbReference type="Proteomes" id="UP000192220">
    <property type="component" value="Unplaced"/>
</dbReference>
<dbReference type="InterPro" id="IPR016579">
    <property type="entry name" value="Synaptogyrin"/>
</dbReference>
<evidence type="ECO:0000256" key="3">
    <source>
        <dbReference type="ARBA" id="ARBA00022692"/>
    </source>
</evidence>
<dbReference type="InterPro" id="IPR008253">
    <property type="entry name" value="Marvel"/>
</dbReference>
<comment type="similarity">
    <text evidence="2">Belongs to the synaptogyrin family.</text>
</comment>
<dbReference type="GeneID" id="106516510"/>
<dbReference type="OrthoDB" id="10041611at2759"/>
<feature type="transmembrane region" description="Helical" evidence="8">
    <location>
        <begin position="146"/>
        <end position="169"/>
    </location>
</feature>
<feature type="transmembrane region" description="Helical" evidence="8">
    <location>
        <begin position="31"/>
        <end position="50"/>
    </location>
</feature>
<evidence type="ECO:0000313" key="10">
    <source>
        <dbReference type="Proteomes" id="UP000192220"/>
    </source>
</evidence>
<dbReference type="KEGG" id="alim:106516510"/>
<keyword evidence="5 6" id="KW-0472">Membrane</keyword>
<dbReference type="PANTHER" id="PTHR10838">
    <property type="entry name" value="SYNAPTOGYRIN"/>
    <property type="match status" value="1"/>
</dbReference>
<keyword evidence="4 8" id="KW-1133">Transmembrane helix</keyword>
<evidence type="ECO:0000259" key="9">
    <source>
        <dbReference type="PROSITE" id="PS51225"/>
    </source>
</evidence>
<feature type="region of interest" description="Disordered" evidence="7">
    <location>
        <begin position="192"/>
        <end position="216"/>
    </location>
</feature>
<feature type="domain" description="MARVEL" evidence="9">
    <location>
        <begin position="21"/>
        <end position="173"/>
    </location>
</feature>
<dbReference type="GO" id="GO:0031594">
    <property type="term" value="C:neuromuscular junction"/>
    <property type="evidence" value="ECO:0007669"/>
    <property type="project" value="TreeGrafter"/>
</dbReference>
<dbReference type="PIRSF" id="PIRSF011282">
    <property type="entry name" value="Synaptogyrin"/>
    <property type="match status" value="1"/>
</dbReference>
<feature type="transmembrane region" description="Helical" evidence="8">
    <location>
        <begin position="104"/>
        <end position="126"/>
    </location>
</feature>
<gene>
    <name evidence="11" type="primary">LOC106516510</name>
</gene>
<organism evidence="10 11">
    <name type="scientific">Austrofundulus limnaeus</name>
    <name type="common">Annual killifish</name>
    <dbReference type="NCBI Taxonomy" id="52670"/>
    <lineage>
        <taxon>Eukaryota</taxon>
        <taxon>Metazoa</taxon>
        <taxon>Chordata</taxon>
        <taxon>Craniata</taxon>
        <taxon>Vertebrata</taxon>
        <taxon>Euteleostomi</taxon>
        <taxon>Actinopterygii</taxon>
        <taxon>Neopterygii</taxon>
        <taxon>Teleostei</taxon>
        <taxon>Neoteleostei</taxon>
        <taxon>Acanthomorphata</taxon>
        <taxon>Ovalentaria</taxon>
        <taxon>Atherinomorphae</taxon>
        <taxon>Cyprinodontiformes</taxon>
        <taxon>Rivulidae</taxon>
        <taxon>Austrofundulus</taxon>
    </lineage>
</organism>
<evidence type="ECO:0000313" key="11">
    <source>
        <dbReference type="RefSeq" id="XP_013862365.1"/>
    </source>
</evidence>
<evidence type="ECO:0000256" key="8">
    <source>
        <dbReference type="SAM" id="Phobius"/>
    </source>
</evidence>
<sequence>MDGVGSYGAGRTGSTVDPITFAKQPQTILRVLSWIFSLVVFASIINEGYVNTGSERLNCVFNKNLYACHYGEVVGLASLLQCTLFFLVDYKFSSISSVKERKKIVALDVGISGFGTFLYLVSFFFLTHQWYRTNTDDVPLNQGAAAARAAIVFSFVSILTWAGLTVCAVQRYLLGTDVTLFTTEHMDGGGTEAVEPGRVSSFPENSTAPTNQFPVC</sequence>
<dbReference type="PANTHER" id="PTHR10838:SF8">
    <property type="entry name" value="SYNAPTOGYRIN-3"/>
    <property type="match status" value="1"/>
</dbReference>
<evidence type="ECO:0000256" key="7">
    <source>
        <dbReference type="SAM" id="MobiDB-lite"/>
    </source>
</evidence>